<evidence type="ECO:0000313" key="2">
    <source>
        <dbReference type="EMBL" id="KAL1409243.1"/>
    </source>
</evidence>
<organism evidence="2 3">
    <name type="scientific">Vanrija albida</name>
    <dbReference type="NCBI Taxonomy" id="181172"/>
    <lineage>
        <taxon>Eukaryota</taxon>
        <taxon>Fungi</taxon>
        <taxon>Dikarya</taxon>
        <taxon>Basidiomycota</taxon>
        <taxon>Agaricomycotina</taxon>
        <taxon>Tremellomycetes</taxon>
        <taxon>Trichosporonales</taxon>
        <taxon>Trichosporonaceae</taxon>
        <taxon>Vanrija</taxon>
    </lineage>
</organism>
<evidence type="ECO:0000313" key="3">
    <source>
        <dbReference type="Proteomes" id="UP001565368"/>
    </source>
</evidence>
<proteinExistence type="predicted"/>
<name>A0ABR3Q3L1_9TREE</name>
<dbReference type="GeneID" id="95987119"/>
<dbReference type="EMBL" id="JBBXJM010000004">
    <property type="protein sequence ID" value="KAL1409243.1"/>
    <property type="molecule type" value="Genomic_DNA"/>
</dbReference>
<sequence>MTPAPPAHPAITTPLGEPTAPEMHFHPEFDGPTSAAIFQSNEDVCFRFDLDRLASISTFFADLRDVGNLVPKDTSRDVVIPLPSASTESLRLAFQLVRMCLAIGPRSTITCPSNDVLDEFLDIVQAYDLGIAAAEFVKGVTSPEDSRVAEARLVVAAVTGLKHHFRIASRYFIFTTQLSYWAEQHLAHYTEALAVLEDGRRYWFHLRSAFDGSVKCAILRMNFNDGETARHNLCKVLDDLPQHLRDDPHGFYTLPPGPGRSAMRQQMHLLRQGLVKKFGF</sequence>
<keyword evidence="3" id="KW-1185">Reference proteome</keyword>
<gene>
    <name evidence="2" type="ORF">Q8F55_006076</name>
</gene>
<dbReference type="Proteomes" id="UP001565368">
    <property type="component" value="Unassembled WGS sequence"/>
</dbReference>
<comment type="caution">
    <text evidence="2">The sequence shown here is derived from an EMBL/GenBank/DDBJ whole genome shotgun (WGS) entry which is preliminary data.</text>
</comment>
<reference evidence="2 3" key="1">
    <citation type="submission" date="2023-08" db="EMBL/GenBank/DDBJ databases">
        <title>Annotated Genome Sequence of Vanrija albida AlHP1.</title>
        <authorList>
            <person name="Herzog R."/>
        </authorList>
    </citation>
    <scope>NUCLEOTIDE SEQUENCE [LARGE SCALE GENOMIC DNA]</scope>
    <source>
        <strain evidence="2 3">AlHP1</strain>
    </source>
</reference>
<accession>A0ABR3Q3L1</accession>
<dbReference type="RefSeq" id="XP_069209187.1">
    <property type="nucleotide sequence ID" value="XM_069354545.1"/>
</dbReference>
<evidence type="ECO:0008006" key="4">
    <source>
        <dbReference type="Google" id="ProtNLM"/>
    </source>
</evidence>
<feature type="region of interest" description="Disordered" evidence="1">
    <location>
        <begin position="1"/>
        <end position="21"/>
    </location>
</feature>
<evidence type="ECO:0000256" key="1">
    <source>
        <dbReference type="SAM" id="MobiDB-lite"/>
    </source>
</evidence>
<protein>
    <recommendedName>
        <fullName evidence="4">BTB domain-containing protein</fullName>
    </recommendedName>
</protein>